<protein>
    <recommendedName>
        <fullName evidence="2">Transcription elongation factor GreA</fullName>
    </recommendedName>
    <alternativeName>
        <fullName evidence="7">Transcript cleavage factor GreA</fullName>
    </alternativeName>
</protein>
<dbReference type="PANTHER" id="PTHR30437">
    <property type="entry name" value="TRANSCRIPTION ELONGATION FACTOR GREA"/>
    <property type="match status" value="1"/>
</dbReference>
<sequence>GWSKTNLAIHLKARKGKTRLRSPSRRGSPQTVSLTQQGYAELEAELAALQSKRPQAIDEIRRAAADKDFRENVPLEAAREQRGHLEGRIMELEETLKSAVVIDEKQQGTLKVSLGDNVVLRDLDSGEELRYMLVSPSEVDPSRGKISSASPIGRAIVGKGQGETVEITAPVGKLRYQIKQIER</sequence>
<evidence type="ECO:0000256" key="3">
    <source>
        <dbReference type="ARBA" id="ARBA00023015"/>
    </source>
</evidence>
<comment type="function">
    <text evidence="6">Necessary for efficient RNA polymerase transcription elongation past template-encoded arresting sites. The arresting sites in DNA have the property of trapping a certain fraction of elongating RNA polymerases that pass through, resulting in locked ternary complexes. Cleavage of the nascent transcript by cleavage factors such as GreA or GreB allows the resumption of elongation from the new 3'terminus. GreA releases sequences of 2 to 3 nucleotides.</text>
</comment>
<dbReference type="PANTHER" id="PTHR30437:SF4">
    <property type="entry name" value="TRANSCRIPTION ELONGATION FACTOR GREA"/>
    <property type="match status" value="1"/>
</dbReference>
<dbReference type="SUPFAM" id="SSF46557">
    <property type="entry name" value="GreA transcript cleavage protein, N-terminal domain"/>
    <property type="match status" value="1"/>
</dbReference>
<dbReference type="Gene3D" id="3.10.50.30">
    <property type="entry name" value="Transcription elongation factor, GreA/GreB, C-terminal domain"/>
    <property type="match status" value="1"/>
</dbReference>
<keyword evidence="4" id="KW-0238">DNA-binding</keyword>
<dbReference type="PROSITE" id="PS00830">
    <property type="entry name" value="GREAB_2"/>
    <property type="match status" value="1"/>
</dbReference>
<evidence type="ECO:0000256" key="7">
    <source>
        <dbReference type="ARBA" id="ARBA00030776"/>
    </source>
</evidence>
<dbReference type="InterPro" id="IPR028624">
    <property type="entry name" value="Tscrpt_elong_fac_GreA/B"/>
</dbReference>
<comment type="similarity">
    <text evidence="1">Belongs to the GreA/GreB family.</text>
</comment>
<dbReference type="InterPro" id="IPR036953">
    <property type="entry name" value="GreA/GreB_C_sf"/>
</dbReference>
<organism evidence="11">
    <name type="scientific">marine sediment metagenome</name>
    <dbReference type="NCBI Taxonomy" id="412755"/>
    <lineage>
        <taxon>unclassified sequences</taxon>
        <taxon>metagenomes</taxon>
        <taxon>ecological metagenomes</taxon>
    </lineage>
</organism>
<name>X0XGU8_9ZZZZ</name>
<feature type="region of interest" description="Disordered" evidence="8">
    <location>
        <begin position="13"/>
        <end position="35"/>
    </location>
</feature>
<dbReference type="Pfam" id="PF01272">
    <property type="entry name" value="GreA_GreB"/>
    <property type="match status" value="1"/>
</dbReference>
<dbReference type="PIRSF" id="PIRSF006092">
    <property type="entry name" value="GreA_GreB"/>
    <property type="match status" value="1"/>
</dbReference>
<feature type="domain" description="Transcription elongation factor GreA/GreB N-terminal" evidence="10">
    <location>
        <begin position="33"/>
        <end position="101"/>
    </location>
</feature>
<evidence type="ECO:0000256" key="6">
    <source>
        <dbReference type="ARBA" id="ARBA00024916"/>
    </source>
</evidence>
<feature type="domain" description="Transcription elongation factor GreA/GreB C-terminal" evidence="9">
    <location>
        <begin position="111"/>
        <end position="182"/>
    </location>
</feature>
<keyword evidence="3" id="KW-0805">Transcription regulation</keyword>
<feature type="compositionally biased region" description="Polar residues" evidence="8">
    <location>
        <begin position="25"/>
        <end position="35"/>
    </location>
</feature>
<evidence type="ECO:0000256" key="2">
    <source>
        <dbReference type="ARBA" id="ARBA00013729"/>
    </source>
</evidence>
<reference evidence="11" key="1">
    <citation type="journal article" date="2014" name="Front. Microbiol.">
        <title>High frequency of phylogenetically diverse reductive dehalogenase-homologous genes in deep subseafloor sedimentary metagenomes.</title>
        <authorList>
            <person name="Kawai M."/>
            <person name="Futagami T."/>
            <person name="Toyoda A."/>
            <person name="Takaki Y."/>
            <person name="Nishi S."/>
            <person name="Hori S."/>
            <person name="Arai W."/>
            <person name="Tsubouchi T."/>
            <person name="Morono Y."/>
            <person name="Uchiyama I."/>
            <person name="Ito T."/>
            <person name="Fujiyama A."/>
            <person name="Inagaki F."/>
            <person name="Takami H."/>
        </authorList>
    </citation>
    <scope>NUCLEOTIDE SEQUENCE</scope>
    <source>
        <strain evidence="11">Expedition CK06-06</strain>
    </source>
</reference>
<dbReference type="GO" id="GO:0003677">
    <property type="term" value="F:DNA binding"/>
    <property type="evidence" value="ECO:0007669"/>
    <property type="project" value="UniProtKB-KW"/>
</dbReference>
<dbReference type="GO" id="GO:0032784">
    <property type="term" value="P:regulation of DNA-templated transcription elongation"/>
    <property type="evidence" value="ECO:0007669"/>
    <property type="project" value="InterPro"/>
</dbReference>
<proteinExistence type="inferred from homology"/>
<dbReference type="InterPro" id="IPR036805">
    <property type="entry name" value="Tscrpt_elong_fac_GreA/B_N_sf"/>
</dbReference>
<evidence type="ECO:0000256" key="4">
    <source>
        <dbReference type="ARBA" id="ARBA00023125"/>
    </source>
</evidence>
<dbReference type="InterPro" id="IPR023459">
    <property type="entry name" value="Tscrpt_elong_fac_GreA/B_fam"/>
</dbReference>
<feature type="compositionally biased region" description="Basic residues" evidence="8">
    <location>
        <begin position="13"/>
        <end position="24"/>
    </location>
</feature>
<evidence type="ECO:0000256" key="8">
    <source>
        <dbReference type="SAM" id="MobiDB-lite"/>
    </source>
</evidence>
<evidence type="ECO:0000256" key="5">
    <source>
        <dbReference type="ARBA" id="ARBA00023163"/>
    </source>
</evidence>
<keyword evidence="5" id="KW-0804">Transcription</keyword>
<evidence type="ECO:0000256" key="1">
    <source>
        <dbReference type="ARBA" id="ARBA00008213"/>
    </source>
</evidence>
<gene>
    <name evidence="11" type="ORF">S01H1_74157</name>
</gene>
<dbReference type="HAMAP" id="MF_00105">
    <property type="entry name" value="GreA_GreB"/>
    <property type="match status" value="1"/>
</dbReference>
<evidence type="ECO:0000259" key="10">
    <source>
        <dbReference type="Pfam" id="PF03449"/>
    </source>
</evidence>
<accession>X0XGU8</accession>
<dbReference type="FunFam" id="1.10.287.180:FF:000001">
    <property type="entry name" value="Transcription elongation factor GreA"/>
    <property type="match status" value="1"/>
</dbReference>
<dbReference type="InterPro" id="IPR001437">
    <property type="entry name" value="Tscrpt_elong_fac_GreA/B_C"/>
</dbReference>
<dbReference type="Gene3D" id="1.10.287.180">
    <property type="entry name" value="Transcription elongation factor, GreA/GreB, N-terminal domain"/>
    <property type="match status" value="1"/>
</dbReference>
<feature type="non-terminal residue" evidence="11">
    <location>
        <position position="1"/>
    </location>
</feature>
<evidence type="ECO:0000313" key="11">
    <source>
        <dbReference type="EMBL" id="GAG34627.1"/>
    </source>
</evidence>
<dbReference type="Pfam" id="PF03449">
    <property type="entry name" value="GreA_GreB_N"/>
    <property type="match status" value="1"/>
</dbReference>
<evidence type="ECO:0000259" key="9">
    <source>
        <dbReference type="Pfam" id="PF01272"/>
    </source>
</evidence>
<dbReference type="InterPro" id="IPR018151">
    <property type="entry name" value="TF_GreA/GreB_CS"/>
</dbReference>
<dbReference type="InterPro" id="IPR022691">
    <property type="entry name" value="Tscrpt_elong_fac_GreA/B_N"/>
</dbReference>
<dbReference type="AlphaFoldDB" id="X0XGU8"/>
<dbReference type="GO" id="GO:0070063">
    <property type="term" value="F:RNA polymerase binding"/>
    <property type="evidence" value="ECO:0007669"/>
    <property type="project" value="InterPro"/>
</dbReference>
<dbReference type="SUPFAM" id="SSF54534">
    <property type="entry name" value="FKBP-like"/>
    <property type="match status" value="1"/>
</dbReference>
<dbReference type="EMBL" id="BARS01049587">
    <property type="protein sequence ID" value="GAG34627.1"/>
    <property type="molecule type" value="Genomic_DNA"/>
</dbReference>
<dbReference type="GO" id="GO:0006354">
    <property type="term" value="P:DNA-templated transcription elongation"/>
    <property type="evidence" value="ECO:0007669"/>
    <property type="project" value="TreeGrafter"/>
</dbReference>
<comment type="caution">
    <text evidence="11">The sequence shown here is derived from an EMBL/GenBank/DDBJ whole genome shotgun (WGS) entry which is preliminary data.</text>
</comment>